<proteinExistence type="predicted"/>
<dbReference type="GeneID" id="61131491"/>
<accession>Q5Z240</accession>
<dbReference type="HOGENOM" id="CLU_1244247_0_0_11"/>
<dbReference type="eggNOG" id="ENOG5031E3W">
    <property type="taxonomic scope" value="Bacteria"/>
</dbReference>
<sequence>MLRGTPGNATILGVRPGVRGTAWPLPRRRAGGAVAAGGQSGATEPEQVFRVRVQPVGRLPYEATVRQPVRPADLSVMRPGDTVRCRIDPDDPARLVLYVDETTDDATTGRTRILADGRRAEATVLAATPVATDYGGRDDPVLRLDLELRAWDEPRPWRVRVIEPVPLAALELVDLGKHLRVAFFTVDRGESVAVDWAASVAED</sequence>
<evidence type="ECO:0000313" key="1">
    <source>
        <dbReference type="EMBL" id="BAD55501.1"/>
    </source>
</evidence>
<dbReference type="RefSeq" id="WP_011207188.1">
    <property type="nucleotide sequence ID" value="NC_006361.1"/>
</dbReference>
<name>Q5Z240_NOCFA</name>
<dbReference type="Proteomes" id="UP000006820">
    <property type="component" value="Chromosome"/>
</dbReference>
<organism evidence="1 2">
    <name type="scientific">Nocardia farcinica (strain IFM 10152)</name>
    <dbReference type="NCBI Taxonomy" id="247156"/>
    <lineage>
        <taxon>Bacteria</taxon>
        <taxon>Bacillati</taxon>
        <taxon>Actinomycetota</taxon>
        <taxon>Actinomycetes</taxon>
        <taxon>Mycobacteriales</taxon>
        <taxon>Nocardiaceae</taxon>
        <taxon>Nocardia</taxon>
    </lineage>
</organism>
<evidence type="ECO:0000313" key="2">
    <source>
        <dbReference type="Proteomes" id="UP000006820"/>
    </source>
</evidence>
<gene>
    <name evidence="1" type="ordered locus">NFA_6560</name>
</gene>
<keyword evidence="2" id="KW-1185">Reference proteome</keyword>
<dbReference type="KEGG" id="nfa:NFA_6560"/>
<dbReference type="AlphaFoldDB" id="Q5Z240"/>
<protein>
    <submittedName>
        <fullName evidence="1">Uncharacterized protein</fullName>
    </submittedName>
</protein>
<reference evidence="1 2" key="1">
    <citation type="journal article" date="2004" name="Proc. Natl. Acad. Sci. U.S.A.">
        <title>The complete genomic sequence of Nocardia farcinica IFM 10152.</title>
        <authorList>
            <person name="Ishikawa J."/>
            <person name="Yamashita A."/>
            <person name="Mikami Y."/>
            <person name="Hoshino Y."/>
            <person name="Kurita H."/>
            <person name="Hotta K."/>
            <person name="Shiba T."/>
            <person name="Hattori M."/>
        </authorList>
    </citation>
    <scope>NUCLEOTIDE SEQUENCE [LARGE SCALE GENOMIC DNA]</scope>
    <source>
        <strain evidence="1 2">IFM 10152</strain>
    </source>
</reference>
<dbReference type="EMBL" id="AP006618">
    <property type="protein sequence ID" value="BAD55501.1"/>
    <property type="molecule type" value="Genomic_DNA"/>
</dbReference>